<gene>
    <name evidence="2" type="ORF">AX774_g7995</name>
</gene>
<dbReference type="InterPro" id="IPR036282">
    <property type="entry name" value="Glutathione-S-Trfase_C_sf"/>
</dbReference>
<dbReference type="GO" id="GO:0016034">
    <property type="term" value="F:maleylacetoacetate isomerase activity"/>
    <property type="evidence" value="ECO:0007669"/>
    <property type="project" value="TreeGrafter"/>
</dbReference>
<dbReference type="SUPFAM" id="SSF47616">
    <property type="entry name" value="GST C-terminal domain-like"/>
    <property type="match status" value="1"/>
</dbReference>
<evidence type="ECO:0000313" key="3">
    <source>
        <dbReference type="Proteomes" id="UP000188320"/>
    </source>
</evidence>
<dbReference type="GO" id="GO:0006749">
    <property type="term" value="P:glutathione metabolic process"/>
    <property type="evidence" value="ECO:0007669"/>
    <property type="project" value="TreeGrafter"/>
</dbReference>
<sequence length="256" mass="29401">MSSKVSQVKFTGVNPRYSSWSCRGWFALKLLGVDFEEDTLNLIDPDFSSKAEKISPSKLFPCVTLTTTDESGKDTGKSHNIWDSFAIAEWAYEYATETGNTAAKNALYPSDWECRALARSAIAEMHSGFPAIRTHCSSNFVTKRPFTPEKWWDNTNVEKELTRIISLWKSCREKYVERKSDSSDAASEDQGFLFGTFGLVDAFFVPVVYRIKHYSLPVKDEFALEYMNKVMNHKYVLEWQDKANKDTIILPHYEYI</sequence>
<dbReference type="Pfam" id="PF13409">
    <property type="entry name" value="GST_N_2"/>
    <property type="match status" value="1"/>
</dbReference>
<organism evidence="2 3">
    <name type="scientific">Zancudomyces culisetae</name>
    <name type="common">Gut fungus</name>
    <name type="synonym">Smittium culisetae</name>
    <dbReference type="NCBI Taxonomy" id="1213189"/>
    <lineage>
        <taxon>Eukaryota</taxon>
        <taxon>Fungi</taxon>
        <taxon>Fungi incertae sedis</taxon>
        <taxon>Zoopagomycota</taxon>
        <taxon>Kickxellomycotina</taxon>
        <taxon>Harpellomycetes</taxon>
        <taxon>Harpellales</taxon>
        <taxon>Legeriomycetaceae</taxon>
        <taxon>Zancudomyces</taxon>
    </lineage>
</organism>
<feature type="domain" description="GST N-terminal" evidence="1">
    <location>
        <begin position="17"/>
        <end position="91"/>
    </location>
</feature>
<dbReference type="EMBL" id="LSSK01001882">
    <property type="protein sequence ID" value="OMH78607.1"/>
    <property type="molecule type" value="Genomic_DNA"/>
</dbReference>
<dbReference type="InterPro" id="IPR004045">
    <property type="entry name" value="Glutathione_S-Trfase_N"/>
</dbReference>
<dbReference type="PANTHER" id="PTHR42673">
    <property type="entry name" value="MALEYLACETOACETATE ISOMERASE"/>
    <property type="match status" value="1"/>
</dbReference>
<dbReference type="InterPro" id="IPR036249">
    <property type="entry name" value="Thioredoxin-like_sf"/>
</dbReference>
<evidence type="ECO:0000259" key="1">
    <source>
        <dbReference type="Pfam" id="PF13409"/>
    </source>
</evidence>
<proteinExistence type="predicted"/>
<dbReference type="Proteomes" id="UP000188320">
    <property type="component" value="Unassembled WGS sequence"/>
</dbReference>
<accession>A0A1R1PCA7</accession>
<protein>
    <recommendedName>
        <fullName evidence="1">GST N-terminal domain-containing protein</fullName>
    </recommendedName>
</protein>
<name>A0A1R1PCA7_ZANCU</name>
<dbReference type="CDD" id="cd03194">
    <property type="entry name" value="GST_C_3"/>
    <property type="match status" value="1"/>
</dbReference>
<dbReference type="OrthoDB" id="249703at2759"/>
<keyword evidence="3" id="KW-1185">Reference proteome</keyword>
<dbReference type="GO" id="GO:0006559">
    <property type="term" value="P:L-phenylalanine catabolic process"/>
    <property type="evidence" value="ECO:0007669"/>
    <property type="project" value="TreeGrafter"/>
</dbReference>
<dbReference type="SUPFAM" id="SSF52833">
    <property type="entry name" value="Thioredoxin-like"/>
    <property type="match status" value="1"/>
</dbReference>
<dbReference type="GO" id="GO:0004364">
    <property type="term" value="F:glutathione transferase activity"/>
    <property type="evidence" value="ECO:0007669"/>
    <property type="project" value="TreeGrafter"/>
</dbReference>
<evidence type="ECO:0000313" key="2">
    <source>
        <dbReference type="EMBL" id="OMH78607.1"/>
    </source>
</evidence>
<dbReference type="Gene3D" id="1.20.1050.10">
    <property type="match status" value="1"/>
</dbReference>
<dbReference type="Gene3D" id="3.40.30.10">
    <property type="entry name" value="Glutaredoxin"/>
    <property type="match status" value="1"/>
</dbReference>
<dbReference type="PANTHER" id="PTHR42673:SF4">
    <property type="entry name" value="MALEYLACETOACETATE ISOMERASE"/>
    <property type="match status" value="1"/>
</dbReference>
<comment type="caution">
    <text evidence="2">The sequence shown here is derived from an EMBL/GenBank/DDBJ whole genome shotgun (WGS) entry which is preliminary data.</text>
</comment>
<reference evidence="3" key="1">
    <citation type="submission" date="2017-01" db="EMBL/GenBank/DDBJ databases">
        <authorList>
            <person name="Wang Y."/>
            <person name="White M."/>
            <person name="Kvist S."/>
            <person name="Moncalvo J.-M."/>
        </authorList>
    </citation>
    <scope>NUCLEOTIDE SEQUENCE [LARGE SCALE GENOMIC DNA]</scope>
    <source>
        <strain evidence="3">COL-18-3</strain>
    </source>
</reference>
<dbReference type="AlphaFoldDB" id="A0A1R1PCA7"/>